<dbReference type="InterPro" id="IPR013087">
    <property type="entry name" value="Znf_C2H2_type"/>
</dbReference>
<dbReference type="KEGG" id="apuu:APUU_41548S"/>
<accession>A0A7R8AMK6</accession>
<dbReference type="EMBL" id="AP024446">
    <property type="protein sequence ID" value="BCS25104.1"/>
    <property type="molecule type" value="Genomic_DNA"/>
</dbReference>
<gene>
    <name evidence="3" type="ORF">APUU_41548S</name>
</gene>
<evidence type="ECO:0000313" key="4">
    <source>
        <dbReference type="Proteomes" id="UP000654913"/>
    </source>
</evidence>
<evidence type="ECO:0000313" key="3">
    <source>
        <dbReference type="EMBL" id="BCS25104.1"/>
    </source>
</evidence>
<feature type="region of interest" description="Disordered" evidence="1">
    <location>
        <begin position="60"/>
        <end position="115"/>
    </location>
</feature>
<feature type="compositionally biased region" description="Low complexity" evidence="1">
    <location>
        <begin position="78"/>
        <end position="94"/>
    </location>
</feature>
<evidence type="ECO:0000256" key="1">
    <source>
        <dbReference type="SAM" id="MobiDB-lite"/>
    </source>
</evidence>
<dbReference type="Proteomes" id="UP000654913">
    <property type="component" value="Chromosome 4"/>
</dbReference>
<dbReference type="SMART" id="SM00355">
    <property type="entry name" value="ZnF_C2H2"/>
    <property type="match status" value="2"/>
</dbReference>
<sequence>MDKPKQAPSSGEFPFDLIADPEAAISIPFDMESFESNLFLSPYLTSSLLYDSVPDAATPSTLLSSDEASPSCVADDLTLPTYSSRSSPSPHTPTVHMSEVESEPHTPPTVEYTPKRTSPYKARARDITHNPKTSAPTLTLKCMYEGCAYKGSFKRRYDLRRHVRTLHTSPKSHVCPEPECQGKRVFNRKDGLQNHKRRYHSASVVQVPFCGPSPMGAQGVFSDPMGRYNGYSGSTRWGMRSR</sequence>
<dbReference type="RefSeq" id="XP_041557298.1">
    <property type="nucleotide sequence ID" value="XM_041704743.1"/>
</dbReference>
<protein>
    <recommendedName>
        <fullName evidence="2">C2H2-type domain-containing protein</fullName>
    </recommendedName>
</protein>
<dbReference type="SUPFAM" id="SSF57667">
    <property type="entry name" value="beta-beta-alpha zinc fingers"/>
    <property type="match status" value="1"/>
</dbReference>
<dbReference type="AlphaFoldDB" id="A0A7R8AMK6"/>
<dbReference type="Gene3D" id="3.30.160.60">
    <property type="entry name" value="Classic Zinc Finger"/>
    <property type="match status" value="2"/>
</dbReference>
<proteinExistence type="predicted"/>
<evidence type="ECO:0000259" key="2">
    <source>
        <dbReference type="SMART" id="SM00355"/>
    </source>
</evidence>
<dbReference type="OrthoDB" id="654211at2759"/>
<feature type="domain" description="C2H2-type" evidence="2">
    <location>
        <begin position="173"/>
        <end position="200"/>
    </location>
</feature>
<feature type="domain" description="C2H2-type" evidence="2">
    <location>
        <begin position="140"/>
        <end position="167"/>
    </location>
</feature>
<dbReference type="InterPro" id="IPR036236">
    <property type="entry name" value="Znf_C2H2_sf"/>
</dbReference>
<reference evidence="3" key="2">
    <citation type="submission" date="2021-02" db="EMBL/GenBank/DDBJ databases">
        <title>Aspergillus puulaauensis MK2 genome sequence.</title>
        <authorList>
            <person name="Futagami T."/>
            <person name="Mori K."/>
            <person name="Kadooka C."/>
            <person name="Tanaka T."/>
        </authorList>
    </citation>
    <scope>NUCLEOTIDE SEQUENCE</scope>
    <source>
        <strain evidence="3">MK2</strain>
    </source>
</reference>
<keyword evidence="4" id="KW-1185">Reference proteome</keyword>
<reference evidence="3" key="1">
    <citation type="submission" date="2021-01" db="EMBL/GenBank/DDBJ databases">
        <authorList>
            <consortium name="Aspergillus puulaauensis MK2 genome sequencing consortium"/>
            <person name="Kazuki M."/>
            <person name="Futagami T."/>
        </authorList>
    </citation>
    <scope>NUCLEOTIDE SEQUENCE</scope>
    <source>
        <strain evidence="3">MK2</strain>
    </source>
</reference>
<organism evidence="3 4">
    <name type="scientific">Aspergillus puulaauensis</name>
    <dbReference type="NCBI Taxonomy" id="1220207"/>
    <lineage>
        <taxon>Eukaryota</taxon>
        <taxon>Fungi</taxon>
        <taxon>Dikarya</taxon>
        <taxon>Ascomycota</taxon>
        <taxon>Pezizomycotina</taxon>
        <taxon>Eurotiomycetes</taxon>
        <taxon>Eurotiomycetidae</taxon>
        <taxon>Eurotiales</taxon>
        <taxon>Aspergillaceae</taxon>
        <taxon>Aspergillus</taxon>
    </lineage>
</organism>
<name>A0A7R8AMK6_9EURO</name>
<dbReference type="GeneID" id="64975109"/>